<organism evidence="13 14">
    <name type="scientific">Sphingobacterium suaedae</name>
    <dbReference type="NCBI Taxonomy" id="1686402"/>
    <lineage>
        <taxon>Bacteria</taxon>
        <taxon>Pseudomonadati</taxon>
        <taxon>Bacteroidota</taxon>
        <taxon>Sphingobacteriia</taxon>
        <taxon>Sphingobacteriales</taxon>
        <taxon>Sphingobacteriaceae</taxon>
        <taxon>Sphingobacterium</taxon>
    </lineage>
</organism>
<dbReference type="PROSITE" id="PS52016">
    <property type="entry name" value="TONB_DEPENDENT_REC_3"/>
    <property type="match status" value="1"/>
</dbReference>
<keyword evidence="2 8" id="KW-0813">Transport</keyword>
<dbReference type="Gene3D" id="2.170.130.10">
    <property type="entry name" value="TonB-dependent receptor, plug domain"/>
    <property type="match status" value="1"/>
</dbReference>
<feature type="signal peptide" evidence="10">
    <location>
        <begin position="1"/>
        <end position="20"/>
    </location>
</feature>
<evidence type="ECO:0000256" key="1">
    <source>
        <dbReference type="ARBA" id="ARBA00004571"/>
    </source>
</evidence>
<dbReference type="RefSeq" id="WP_380900617.1">
    <property type="nucleotide sequence ID" value="NZ_JBHUEG010000003.1"/>
</dbReference>
<evidence type="ECO:0000256" key="3">
    <source>
        <dbReference type="ARBA" id="ARBA00022452"/>
    </source>
</evidence>
<keyword evidence="7 8" id="KW-0998">Cell outer membrane</keyword>
<keyword evidence="3 8" id="KW-1134">Transmembrane beta strand</keyword>
<sequence length="1029" mass="114328">MKNSIILLCLLCSGYISAYAQTKPLKGRVSTANSGAPLAGVTVVAVQSQLSTTSDEQGVFELVLPNSETAIELSFVGYQKQLATIKGLTTIDVLLVPDDALLDEVVVTGYSAQKKADLTGAVSVIKISDVENVSSSNIMQSLTGRVAGMQVQSSGAPDGGATIRIRGIGTLGNNDPLYIIDGVPSKRSMNELNSNDIESIQVLKDASSSSIYGSRAANGVIIITTKRGKAGETKVDFRTSLKVQNYGKSLNLLNTWERGYVQWRAALNDGINPNFGVYKFKWHTENNADILDEVILPEYLDVNKTMFPADTDWQKEVGRTGLAQNYNMTLTSGTEKGHALFSLDYVGNQGTVKGTNFSRISTRINSDYYLIDKMVRIGENFSLSKIRKSVVDPGWLLNLTHEIWPIVPIHTIDGVGWGGPVSGMGDRHNPIRIIEDNKQNREDFLRLFGDIYIGIEPIKNLHLQSKFGIDYVGFWKRNMQLKYVSGFMSENTNRVDNNANYGGNWILSNTANYKFDLGKHNFDMLAGQELIKYSYEEFSAGRNDFAVETPEYMYLNVGTGDMRVGGWATAYSLASFFGKLNYNYDNRYLFSGTLRHDGSSRFGENNRWGTFPAFSLGWRISQENFFKDVLSVVPELKLRYGWGRTGNQEIGDYASYGIYQALYGSRPIDEPDYGTAYDIYGSGGGSLPSGFRRTQMANPNLKWEGTTQNNIGVDMELFGRNVILSFDYFHKLTKDILVKPPFIGTIGEGGDRWVNGASMKNTGFEAVATYYGKIGEVEYSIAANASHYRNKITELPDDVLGSYAGNGNDQTILGRPLSSMYGHLADGLFRTQDEVDAHVAQTGKGLGRIRYKNTNNDDKIDDDDRVWLGHGDPKLLYGINLSTKWKNFDLSMFWNGVYGLKVNNGVKRYSDFIGFFSGHNYGDRTLEAWTPQHSSSTIPALSLNDLNNEQRFSSYFVENASYLKLANLEIGYTLSRSTEAKLLKNARFYFIAQNIATMKSKNFTGVDPEVPNLAYPIPFSLTFGTNITF</sequence>
<accession>A0ABW5KF43</accession>
<dbReference type="InterPro" id="IPR023996">
    <property type="entry name" value="TonB-dep_OMP_SusC/RagA"/>
</dbReference>
<evidence type="ECO:0000259" key="12">
    <source>
        <dbReference type="Pfam" id="PF07715"/>
    </source>
</evidence>
<dbReference type="InterPro" id="IPR023997">
    <property type="entry name" value="TonB-dep_OMP_SusC/RagA_CS"/>
</dbReference>
<dbReference type="InterPro" id="IPR000531">
    <property type="entry name" value="Beta-barrel_TonB"/>
</dbReference>
<dbReference type="Gene3D" id="2.40.170.20">
    <property type="entry name" value="TonB-dependent receptor, beta-barrel domain"/>
    <property type="match status" value="1"/>
</dbReference>
<keyword evidence="5 9" id="KW-0798">TonB box</keyword>
<comment type="subcellular location">
    <subcellularLocation>
        <location evidence="1 8">Cell outer membrane</location>
        <topology evidence="1 8">Multi-pass membrane protein</topology>
    </subcellularLocation>
</comment>
<dbReference type="InterPro" id="IPR039426">
    <property type="entry name" value="TonB-dep_rcpt-like"/>
</dbReference>
<protein>
    <submittedName>
        <fullName evidence="13">SusC/RagA family TonB-linked outer membrane protein</fullName>
    </submittedName>
</protein>
<proteinExistence type="inferred from homology"/>
<dbReference type="Proteomes" id="UP001597545">
    <property type="component" value="Unassembled WGS sequence"/>
</dbReference>
<dbReference type="SUPFAM" id="SSF56935">
    <property type="entry name" value="Porins"/>
    <property type="match status" value="1"/>
</dbReference>
<feature type="domain" description="TonB-dependent receptor plug" evidence="12">
    <location>
        <begin position="115"/>
        <end position="220"/>
    </location>
</feature>
<evidence type="ECO:0000256" key="8">
    <source>
        <dbReference type="PROSITE-ProRule" id="PRU01360"/>
    </source>
</evidence>
<comment type="caution">
    <text evidence="13">The sequence shown here is derived from an EMBL/GenBank/DDBJ whole genome shotgun (WGS) entry which is preliminary data.</text>
</comment>
<dbReference type="Pfam" id="PF13715">
    <property type="entry name" value="CarbopepD_reg_2"/>
    <property type="match status" value="1"/>
</dbReference>
<dbReference type="NCBIfam" id="TIGR04057">
    <property type="entry name" value="SusC_RagA_signa"/>
    <property type="match status" value="1"/>
</dbReference>
<dbReference type="Pfam" id="PF00593">
    <property type="entry name" value="TonB_dep_Rec_b-barrel"/>
    <property type="match status" value="1"/>
</dbReference>
<evidence type="ECO:0000256" key="4">
    <source>
        <dbReference type="ARBA" id="ARBA00022692"/>
    </source>
</evidence>
<dbReference type="Pfam" id="PF07715">
    <property type="entry name" value="Plug"/>
    <property type="match status" value="1"/>
</dbReference>
<dbReference type="InterPro" id="IPR037066">
    <property type="entry name" value="Plug_dom_sf"/>
</dbReference>
<comment type="similarity">
    <text evidence="8 9">Belongs to the TonB-dependent receptor family.</text>
</comment>
<keyword evidence="10" id="KW-0732">Signal</keyword>
<feature type="domain" description="TonB-dependent receptor-like beta-barrel" evidence="11">
    <location>
        <begin position="475"/>
        <end position="919"/>
    </location>
</feature>
<evidence type="ECO:0000256" key="5">
    <source>
        <dbReference type="ARBA" id="ARBA00023077"/>
    </source>
</evidence>
<keyword evidence="6 8" id="KW-0472">Membrane</keyword>
<gene>
    <name evidence="13" type="ORF">ACFSR5_03130</name>
</gene>
<feature type="chain" id="PRO_5046873563" evidence="10">
    <location>
        <begin position="21"/>
        <end position="1029"/>
    </location>
</feature>
<evidence type="ECO:0000259" key="11">
    <source>
        <dbReference type="Pfam" id="PF00593"/>
    </source>
</evidence>
<evidence type="ECO:0000256" key="6">
    <source>
        <dbReference type="ARBA" id="ARBA00023136"/>
    </source>
</evidence>
<evidence type="ECO:0000313" key="14">
    <source>
        <dbReference type="Proteomes" id="UP001597545"/>
    </source>
</evidence>
<dbReference type="InterPro" id="IPR012910">
    <property type="entry name" value="Plug_dom"/>
</dbReference>
<evidence type="ECO:0000256" key="10">
    <source>
        <dbReference type="SAM" id="SignalP"/>
    </source>
</evidence>
<evidence type="ECO:0000256" key="2">
    <source>
        <dbReference type="ARBA" id="ARBA00022448"/>
    </source>
</evidence>
<evidence type="ECO:0000313" key="13">
    <source>
        <dbReference type="EMBL" id="MFD2546635.1"/>
    </source>
</evidence>
<dbReference type="NCBIfam" id="TIGR04056">
    <property type="entry name" value="OMP_RagA_SusC"/>
    <property type="match status" value="1"/>
</dbReference>
<reference evidence="14" key="1">
    <citation type="journal article" date="2019" name="Int. J. Syst. Evol. Microbiol.">
        <title>The Global Catalogue of Microorganisms (GCM) 10K type strain sequencing project: providing services to taxonomists for standard genome sequencing and annotation.</title>
        <authorList>
            <consortium name="The Broad Institute Genomics Platform"/>
            <consortium name="The Broad Institute Genome Sequencing Center for Infectious Disease"/>
            <person name="Wu L."/>
            <person name="Ma J."/>
        </authorList>
    </citation>
    <scope>NUCLEOTIDE SEQUENCE [LARGE SCALE GENOMIC DNA]</scope>
    <source>
        <strain evidence="14">KCTC 42662</strain>
    </source>
</reference>
<name>A0ABW5KF43_9SPHI</name>
<dbReference type="SUPFAM" id="SSF49464">
    <property type="entry name" value="Carboxypeptidase regulatory domain-like"/>
    <property type="match status" value="1"/>
</dbReference>
<evidence type="ECO:0000256" key="7">
    <source>
        <dbReference type="ARBA" id="ARBA00023237"/>
    </source>
</evidence>
<dbReference type="EMBL" id="JBHULR010000002">
    <property type="protein sequence ID" value="MFD2546635.1"/>
    <property type="molecule type" value="Genomic_DNA"/>
</dbReference>
<keyword evidence="14" id="KW-1185">Reference proteome</keyword>
<keyword evidence="4 8" id="KW-0812">Transmembrane</keyword>
<evidence type="ECO:0000256" key="9">
    <source>
        <dbReference type="RuleBase" id="RU003357"/>
    </source>
</evidence>
<dbReference type="Gene3D" id="2.60.40.1120">
    <property type="entry name" value="Carboxypeptidase-like, regulatory domain"/>
    <property type="match status" value="1"/>
</dbReference>
<dbReference type="InterPro" id="IPR008969">
    <property type="entry name" value="CarboxyPept-like_regulatory"/>
</dbReference>
<dbReference type="InterPro" id="IPR036942">
    <property type="entry name" value="Beta-barrel_TonB_sf"/>
</dbReference>